<dbReference type="InterPro" id="IPR052603">
    <property type="entry name" value="EFCB6"/>
</dbReference>
<accession>A0A183MHQ7</accession>
<dbReference type="PANTHER" id="PTHR20875:SF0">
    <property type="entry name" value="GH12158P"/>
    <property type="match status" value="1"/>
</dbReference>
<sequence length="937" mass="108235">MALDAVQNVENYIRDIAKDRRCRFDENFLDYDNLRSGYVTVDRKCALWNLGKQKSTKKNAEMLHLTLIKDRDIDHVSRKDNLSIPSQHMIVDRIKCTIRKRGIRVMDFFVDYDKLKHDEVTEHQFTCALLSSVGKEAKLSREEVQMLANYYRSTTNPQFINYREFCREIDSPFQTLYLEKDPLKPITIPARGALSQHLCVLSQEDEDRVSKLIEEIGRQVREKRILTYPYFQDYDMASCFSRSITSTQFERVLYFLGLNLSKEDCRRLCRKFTNPTNGCINYGAFCEKVDDWFTAAAPVNFNEDNPGDVNFEVSNKVITKCTPEIGDTRCGKSVVHRNWHSTVMPVIISAGDQWPVEVLLNRIRHLVLVNRIPLKPGFHDFDRLRSGYVTRSQFERCLTASGLTRLHLHDLTPAQVNILADKYVSSTDTNMVNWIKFVNDVETVFTLPGLEKQPLTRVLPQETFIQPKPGTADWLSATEEMKQNYENGMRILRQKVNERRLDLTPDFAAFDFLHRGIVTTNNFRQLISMYSFCLSPAEIDAIISRYANDDGFNYLDFLNHLCPMKLEENEYKYPERLATSQRINKLSKEKTEIEPVMGDAEGIMDTLKAELLPGIFNSSLSSSRGASDKIAKLRAGFQVRACLVMQFDDLRNVCPIHFRRLFLISSSAGSWNAVLVLPNLAFTSASEPPCSSMMLPRRREKYFDKIVKHTVVEISVAVKNIISGVTPQLCILLYLQPVYRRSLRLSDWFRDHDKLNHGYLQRITFRRCLGVLNLKINEKSLNILEDRYKGSIPDTVDWRAFVNDVETIFQTPNLEKDPLIEPGTYKPDSSVTQKHLTAELAKSADEAIFKIAAKVKQRRILLLTMFSDFDETHRLTVNQSQFRRVLTTLGLGESLTEREWIALYCKYCHQMGLSNNVNYQAFIDDIYTRAGMDPRMP</sequence>
<reference evidence="1 2" key="1">
    <citation type="submission" date="2018-11" db="EMBL/GenBank/DDBJ databases">
        <authorList>
            <consortium name="Pathogen Informatics"/>
        </authorList>
    </citation>
    <scope>NUCLEOTIDE SEQUENCE [LARGE SCALE GENOMIC DNA]</scope>
    <source>
        <strain evidence="1 2">Zambia</strain>
    </source>
</reference>
<dbReference type="InterPro" id="IPR011992">
    <property type="entry name" value="EF-hand-dom_pair"/>
</dbReference>
<dbReference type="Proteomes" id="UP000277204">
    <property type="component" value="Unassembled WGS sequence"/>
</dbReference>
<dbReference type="SUPFAM" id="SSF47473">
    <property type="entry name" value="EF-hand"/>
    <property type="match status" value="3"/>
</dbReference>
<evidence type="ECO:0000313" key="2">
    <source>
        <dbReference type="Proteomes" id="UP000277204"/>
    </source>
</evidence>
<evidence type="ECO:0000313" key="1">
    <source>
        <dbReference type="EMBL" id="VDP18655.1"/>
    </source>
</evidence>
<proteinExistence type="predicted"/>
<dbReference type="Gene3D" id="1.10.238.10">
    <property type="entry name" value="EF-hand"/>
    <property type="match status" value="4"/>
</dbReference>
<dbReference type="AlphaFoldDB" id="A0A183MHQ7"/>
<organism evidence="1 2">
    <name type="scientific">Schistosoma margrebowiei</name>
    <dbReference type="NCBI Taxonomy" id="48269"/>
    <lineage>
        <taxon>Eukaryota</taxon>
        <taxon>Metazoa</taxon>
        <taxon>Spiralia</taxon>
        <taxon>Lophotrochozoa</taxon>
        <taxon>Platyhelminthes</taxon>
        <taxon>Trematoda</taxon>
        <taxon>Digenea</taxon>
        <taxon>Strigeidida</taxon>
        <taxon>Schistosomatoidea</taxon>
        <taxon>Schistosomatidae</taxon>
        <taxon>Schistosoma</taxon>
    </lineage>
</organism>
<dbReference type="EMBL" id="UZAI01016962">
    <property type="protein sequence ID" value="VDP18655.1"/>
    <property type="molecule type" value="Genomic_DNA"/>
</dbReference>
<dbReference type="PANTHER" id="PTHR20875">
    <property type="entry name" value="EF-HAND CALCIUM-BINDING DOMAIN-CONTAINING PROTEIN 6-RELATED"/>
    <property type="match status" value="1"/>
</dbReference>
<dbReference type="STRING" id="48269.A0A183MHQ7"/>
<gene>
    <name evidence="1" type="ORF">SMRZ_LOCUS15582</name>
</gene>
<keyword evidence="2" id="KW-1185">Reference proteome</keyword>
<name>A0A183MHQ7_9TREM</name>
<protein>
    <submittedName>
        <fullName evidence="1">Uncharacterized protein</fullName>
    </submittedName>
</protein>